<dbReference type="EMBL" id="HBEO01004053">
    <property type="protein sequence ID" value="CAD8470229.1"/>
    <property type="molecule type" value="Transcribed_RNA"/>
</dbReference>
<dbReference type="InterPro" id="IPR012677">
    <property type="entry name" value="Nucleotide-bd_a/b_plait_sf"/>
</dbReference>
<accession>A0A7S0E299</accession>
<dbReference type="AlphaFoldDB" id="A0A7S0E299"/>
<protein>
    <recommendedName>
        <fullName evidence="5">RRM domain-containing protein</fullName>
    </recommendedName>
</protein>
<evidence type="ECO:0000259" key="5">
    <source>
        <dbReference type="PROSITE" id="PS50102"/>
    </source>
</evidence>
<feature type="region of interest" description="Disordered" evidence="4">
    <location>
        <begin position="380"/>
        <end position="412"/>
    </location>
</feature>
<dbReference type="PROSITE" id="PS50102">
    <property type="entry name" value="RRM"/>
    <property type="match status" value="1"/>
</dbReference>
<feature type="compositionally biased region" description="Basic and acidic residues" evidence="4">
    <location>
        <begin position="224"/>
        <end position="237"/>
    </location>
</feature>
<dbReference type="SMART" id="SM00360">
    <property type="entry name" value="RRM"/>
    <property type="match status" value="1"/>
</dbReference>
<dbReference type="InterPro" id="IPR000504">
    <property type="entry name" value="RRM_dom"/>
</dbReference>
<dbReference type="InterPro" id="IPR035979">
    <property type="entry name" value="RBD_domain_sf"/>
</dbReference>
<reference evidence="6" key="1">
    <citation type="submission" date="2021-01" db="EMBL/GenBank/DDBJ databases">
        <authorList>
            <person name="Corre E."/>
            <person name="Pelletier E."/>
            <person name="Niang G."/>
            <person name="Scheremetjew M."/>
            <person name="Finn R."/>
            <person name="Kale V."/>
            <person name="Holt S."/>
            <person name="Cochrane G."/>
            <person name="Meng A."/>
            <person name="Brown T."/>
            <person name="Cohen L."/>
        </authorList>
    </citation>
    <scope>NUCLEOTIDE SEQUENCE</scope>
    <source>
        <strain evidence="6">CCMP325</strain>
    </source>
</reference>
<sequence>MVKGWLYMVVQEMGLSLKEQIKITDKENDMNVSMQHFLTSEQGTCDILQGLSLKEQQHTTQSMFLTAIGDECHESDLKQVPDQSASSDQSEGNRHPRLERQIFVGGLPTDVTNTTFREWADETFAGRVVNAVLVVDRLTHSRSRGFGFITFDSVEVAEEAARQRLLPFSDRTVEVKRAQNISSLQKGKSESPGGESNSKKDGTRRNPQRADQASARGGSMKQSKSCDGKGKSPEGSRQEGGYTKRGSQGGRGGNGRDGRAGNRFENRNAYEENFQERGYGIQMDMGMGMGMPPMHMMPQAQSWAEMQGQMGQWMIAHPQEMMHPAYIYPTGGGGYYPVYPSLPAHWPWPMTLNNEMQVGYNPFPFPVAPIPQDLNSMPGFGNGAGAAVKDESEARRHAGGEAGSDNRYPPVP</sequence>
<dbReference type="SUPFAM" id="SSF54928">
    <property type="entry name" value="RNA-binding domain, RBD"/>
    <property type="match status" value="1"/>
</dbReference>
<feature type="compositionally biased region" description="Basic and acidic residues" evidence="4">
    <location>
        <begin position="254"/>
        <end position="270"/>
    </location>
</feature>
<feature type="region of interest" description="Disordered" evidence="4">
    <location>
        <begin position="77"/>
        <end position="98"/>
    </location>
</feature>
<dbReference type="Pfam" id="PF00076">
    <property type="entry name" value="RRM_1"/>
    <property type="match status" value="1"/>
</dbReference>
<dbReference type="GO" id="GO:0006417">
    <property type="term" value="P:regulation of translation"/>
    <property type="evidence" value="ECO:0007669"/>
    <property type="project" value="TreeGrafter"/>
</dbReference>
<dbReference type="PANTHER" id="PTHR48032:SF6">
    <property type="entry name" value="RNA-BINDING (RRM_RBD_RNP MOTIFS) FAMILY PROTEIN"/>
    <property type="match status" value="1"/>
</dbReference>
<organism evidence="6">
    <name type="scientific">Hanusia phi</name>
    <dbReference type="NCBI Taxonomy" id="3032"/>
    <lineage>
        <taxon>Eukaryota</taxon>
        <taxon>Cryptophyceae</taxon>
        <taxon>Pyrenomonadales</taxon>
        <taxon>Geminigeraceae</taxon>
        <taxon>Hanusia</taxon>
    </lineage>
</organism>
<proteinExistence type="predicted"/>
<feature type="domain" description="RRM" evidence="5">
    <location>
        <begin position="100"/>
        <end position="180"/>
    </location>
</feature>
<dbReference type="Gene3D" id="3.30.70.330">
    <property type="match status" value="1"/>
</dbReference>
<dbReference type="PANTHER" id="PTHR48032">
    <property type="entry name" value="RNA-BINDING PROTEIN MUSASHI HOMOLOG RBP6"/>
    <property type="match status" value="1"/>
</dbReference>
<evidence type="ECO:0000256" key="4">
    <source>
        <dbReference type="SAM" id="MobiDB-lite"/>
    </source>
</evidence>
<feature type="region of interest" description="Disordered" evidence="4">
    <location>
        <begin position="177"/>
        <end position="271"/>
    </location>
</feature>
<evidence type="ECO:0000313" key="6">
    <source>
        <dbReference type="EMBL" id="CAD8470229.1"/>
    </source>
</evidence>
<dbReference type="GO" id="GO:0003729">
    <property type="term" value="F:mRNA binding"/>
    <property type="evidence" value="ECO:0007669"/>
    <property type="project" value="TreeGrafter"/>
</dbReference>
<feature type="compositionally biased region" description="Polar residues" evidence="4">
    <location>
        <begin position="81"/>
        <end position="90"/>
    </location>
</feature>
<keyword evidence="2 3" id="KW-0694">RNA-binding</keyword>
<name>A0A7S0E299_9CRYP</name>
<feature type="compositionally biased region" description="Basic and acidic residues" evidence="4">
    <location>
        <begin position="388"/>
        <end position="399"/>
    </location>
</feature>
<keyword evidence="1" id="KW-0677">Repeat</keyword>
<evidence type="ECO:0000256" key="3">
    <source>
        <dbReference type="PROSITE-ProRule" id="PRU00176"/>
    </source>
</evidence>
<evidence type="ECO:0000256" key="2">
    <source>
        <dbReference type="ARBA" id="ARBA00022884"/>
    </source>
</evidence>
<gene>
    <name evidence="6" type="ORF">HPHI1048_LOCUS2897</name>
</gene>
<evidence type="ECO:0000256" key="1">
    <source>
        <dbReference type="ARBA" id="ARBA00022737"/>
    </source>
</evidence>